<dbReference type="InterPro" id="IPR050377">
    <property type="entry name" value="Radical_SAM_PqqE_MftC-like"/>
</dbReference>
<keyword evidence="7" id="KW-1185">Reference proteome</keyword>
<comment type="caution">
    <text evidence="6">The sequence shown here is derived from an EMBL/GenBank/DDBJ whole genome shotgun (WGS) entry which is preliminary data.</text>
</comment>
<dbReference type="SFLD" id="SFLDS00029">
    <property type="entry name" value="Radical_SAM"/>
    <property type="match status" value="1"/>
</dbReference>
<dbReference type="SFLD" id="SFLDG01067">
    <property type="entry name" value="SPASM/twitch_domain_containing"/>
    <property type="match status" value="1"/>
</dbReference>
<dbReference type="CDD" id="cd01335">
    <property type="entry name" value="Radical_SAM"/>
    <property type="match status" value="1"/>
</dbReference>
<dbReference type="PROSITE" id="PS51918">
    <property type="entry name" value="RADICAL_SAM"/>
    <property type="match status" value="1"/>
</dbReference>
<dbReference type="PANTHER" id="PTHR11228">
    <property type="entry name" value="RADICAL SAM DOMAIN PROTEIN"/>
    <property type="match status" value="1"/>
</dbReference>
<sequence>MPAIPLPTPRPLGTAHVDKSLDLVGKLYQRSVHPAARVVADGGRLAAPVVVDLDPTTLCDLACPECISSGVLNTGQFGGDRIAELAGELVAAGVRAVILIGGGEPLMHRSIGTVIRTLHEGGVQLGLVTNGTLIGRYLDELAGMLSWVRVSVDAATADTYDRFRPSRRKSSVFPLVIDNMRRLAERKAGRLGYSFLLMQRFAEDGTVTDSNYGEVYEAGALAKDIGCDYFEMKAMLDADHFTVNQRAEDVDRVEEQLAKLAGLEDDTFTLLGSSNWGAVRAGADPLQVKDYRTCATAELRTTITPNGVFVCPYHRGNPRGLIGDIAGRPFAEMWAAADTTVIDPSADCPFVCARHPTNLAVATLSDGGAVEGLVEDYDPFI</sequence>
<dbReference type="InterPro" id="IPR058240">
    <property type="entry name" value="rSAM_sf"/>
</dbReference>
<evidence type="ECO:0000313" key="6">
    <source>
        <dbReference type="EMBL" id="MFC5285738.1"/>
    </source>
</evidence>
<gene>
    <name evidence="6" type="ORF">ACFPM7_01625</name>
</gene>
<dbReference type="SUPFAM" id="SSF102114">
    <property type="entry name" value="Radical SAM enzymes"/>
    <property type="match status" value="1"/>
</dbReference>
<feature type="domain" description="Radical SAM core" evidence="5">
    <location>
        <begin position="45"/>
        <end position="264"/>
    </location>
</feature>
<evidence type="ECO:0000313" key="7">
    <source>
        <dbReference type="Proteomes" id="UP001596157"/>
    </source>
</evidence>
<dbReference type="Proteomes" id="UP001596157">
    <property type="component" value="Unassembled WGS sequence"/>
</dbReference>
<dbReference type="EMBL" id="JBHSKF010000001">
    <property type="protein sequence ID" value="MFC5285738.1"/>
    <property type="molecule type" value="Genomic_DNA"/>
</dbReference>
<keyword evidence="3" id="KW-0408">Iron</keyword>
<dbReference type="RefSeq" id="WP_378242958.1">
    <property type="nucleotide sequence ID" value="NZ_JBHSKF010000001.1"/>
</dbReference>
<keyword evidence="2" id="KW-0479">Metal-binding</keyword>
<dbReference type="Pfam" id="PF04055">
    <property type="entry name" value="Radical_SAM"/>
    <property type="match status" value="1"/>
</dbReference>
<protein>
    <submittedName>
        <fullName evidence="6">Radical SAM protein</fullName>
    </submittedName>
</protein>
<dbReference type="PANTHER" id="PTHR11228:SF7">
    <property type="entry name" value="PQQA PEPTIDE CYCLASE"/>
    <property type="match status" value="1"/>
</dbReference>
<evidence type="ECO:0000256" key="2">
    <source>
        <dbReference type="ARBA" id="ARBA00022723"/>
    </source>
</evidence>
<accession>A0ABW0EHK1</accession>
<evidence type="ECO:0000256" key="1">
    <source>
        <dbReference type="ARBA" id="ARBA00022691"/>
    </source>
</evidence>
<organism evidence="6 7">
    <name type="scientific">Actinokineospora guangxiensis</name>
    <dbReference type="NCBI Taxonomy" id="1490288"/>
    <lineage>
        <taxon>Bacteria</taxon>
        <taxon>Bacillati</taxon>
        <taxon>Actinomycetota</taxon>
        <taxon>Actinomycetes</taxon>
        <taxon>Pseudonocardiales</taxon>
        <taxon>Pseudonocardiaceae</taxon>
        <taxon>Actinokineospora</taxon>
    </lineage>
</organism>
<proteinExistence type="predicted"/>
<evidence type="ECO:0000256" key="3">
    <source>
        <dbReference type="ARBA" id="ARBA00023004"/>
    </source>
</evidence>
<keyword evidence="4" id="KW-0411">Iron-sulfur</keyword>
<evidence type="ECO:0000259" key="5">
    <source>
        <dbReference type="PROSITE" id="PS51918"/>
    </source>
</evidence>
<dbReference type="InterPro" id="IPR013785">
    <property type="entry name" value="Aldolase_TIM"/>
</dbReference>
<dbReference type="InterPro" id="IPR007197">
    <property type="entry name" value="rSAM"/>
</dbReference>
<keyword evidence="1" id="KW-0949">S-adenosyl-L-methionine</keyword>
<evidence type="ECO:0000256" key="4">
    <source>
        <dbReference type="ARBA" id="ARBA00023014"/>
    </source>
</evidence>
<name>A0ABW0EHK1_9PSEU</name>
<reference evidence="7" key="1">
    <citation type="journal article" date="2019" name="Int. J. Syst. Evol. Microbiol.">
        <title>The Global Catalogue of Microorganisms (GCM) 10K type strain sequencing project: providing services to taxonomists for standard genome sequencing and annotation.</title>
        <authorList>
            <consortium name="The Broad Institute Genomics Platform"/>
            <consortium name="The Broad Institute Genome Sequencing Center for Infectious Disease"/>
            <person name="Wu L."/>
            <person name="Ma J."/>
        </authorList>
    </citation>
    <scope>NUCLEOTIDE SEQUENCE [LARGE SCALE GENOMIC DNA]</scope>
    <source>
        <strain evidence="7">CCUG 59778</strain>
    </source>
</reference>
<dbReference type="Gene3D" id="3.20.20.70">
    <property type="entry name" value="Aldolase class I"/>
    <property type="match status" value="1"/>
</dbReference>